<comment type="caution">
    <text evidence="2">The sequence shown here is derived from an EMBL/GenBank/DDBJ whole genome shotgun (WGS) entry which is preliminary data.</text>
</comment>
<sequence length="319" mass="33053">MVGPGVAGTSSAAKDVSYDERVYNADTDAVLDLIREVSAEASGGRRRSRAGRPIAGRRTRPRWHRLGARPPAGRRVKTLADDPGTPSRNPPASAASAAGPRCRAGRVEASAAGPLGADGRGAWGVRTTGGRRMMRACSASGGGCCWRTACVVRGGAARGGAGWRGVQRVRRWDGWHGVMRRGLAWRRVARVAWWGRRGWGGAEQGGVARPGVARGGAVRVAAYATSGDFWASLVGLLARRGRAGIVPGGAVGRGGGAAVRGVNGLGVRGWFCVRRRRRGRGWCRLGPSGPGGGRTSGRGGRGRRSAGGTRRTGSRGGGR</sequence>
<proteinExistence type="predicted"/>
<keyword evidence="3" id="KW-1185">Reference proteome</keyword>
<feature type="compositionally biased region" description="Basic residues" evidence="1">
    <location>
        <begin position="44"/>
        <end position="77"/>
    </location>
</feature>
<protein>
    <submittedName>
        <fullName evidence="2">Uncharacterized protein</fullName>
    </submittedName>
</protein>
<feature type="compositionally biased region" description="Low complexity" evidence="1">
    <location>
        <begin position="86"/>
        <end position="102"/>
    </location>
</feature>
<organism evidence="2 3">
    <name type="scientific">Kribbella jejuensis</name>
    <dbReference type="NCBI Taxonomy" id="236068"/>
    <lineage>
        <taxon>Bacteria</taxon>
        <taxon>Bacillati</taxon>
        <taxon>Actinomycetota</taxon>
        <taxon>Actinomycetes</taxon>
        <taxon>Propionibacteriales</taxon>
        <taxon>Kribbellaceae</taxon>
        <taxon>Kribbella</taxon>
    </lineage>
</organism>
<feature type="compositionally biased region" description="Gly residues" evidence="1">
    <location>
        <begin position="288"/>
        <end position="299"/>
    </location>
</feature>
<dbReference type="AlphaFoldDB" id="A0A542EUD0"/>
<name>A0A542EUD0_9ACTN</name>
<feature type="region of interest" description="Disordered" evidence="1">
    <location>
        <begin position="37"/>
        <end position="113"/>
    </location>
</feature>
<feature type="region of interest" description="Disordered" evidence="1">
    <location>
        <begin position="282"/>
        <end position="319"/>
    </location>
</feature>
<accession>A0A542EUD0</accession>
<feature type="region of interest" description="Disordered" evidence="1">
    <location>
        <begin position="1"/>
        <end position="20"/>
    </location>
</feature>
<evidence type="ECO:0000313" key="3">
    <source>
        <dbReference type="Proteomes" id="UP000316298"/>
    </source>
</evidence>
<gene>
    <name evidence="2" type="ORF">FB475_3125</name>
</gene>
<evidence type="ECO:0000313" key="2">
    <source>
        <dbReference type="EMBL" id="TQJ18971.1"/>
    </source>
</evidence>
<evidence type="ECO:0000256" key="1">
    <source>
        <dbReference type="SAM" id="MobiDB-lite"/>
    </source>
</evidence>
<dbReference type="EMBL" id="VFMM01000001">
    <property type="protein sequence ID" value="TQJ18971.1"/>
    <property type="molecule type" value="Genomic_DNA"/>
</dbReference>
<reference evidence="2 3" key="1">
    <citation type="submission" date="2019-06" db="EMBL/GenBank/DDBJ databases">
        <title>Sequencing the genomes of 1000 actinobacteria strains.</title>
        <authorList>
            <person name="Klenk H.-P."/>
        </authorList>
    </citation>
    <scope>NUCLEOTIDE SEQUENCE [LARGE SCALE GENOMIC DNA]</scope>
    <source>
        <strain evidence="2 3">DSM 17305</strain>
    </source>
</reference>
<dbReference type="Proteomes" id="UP000316298">
    <property type="component" value="Unassembled WGS sequence"/>
</dbReference>